<dbReference type="InterPro" id="IPR041413">
    <property type="entry name" value="MLTR_LBD"/>
</dbReference>
<dbReference type="CDD" id="cd00093">
    <property type="entry name" value="HTH_XRE"/>
    <property type="match status" value="1"/>
</dbReference>
<dbReference type="SUPFAM" id="SSF47413">
    <property type="entry name" value="lambda repressor-like DNA-binding domains"/>
    <property type="match status" value="1"/>
</dbReference>
<protein>
    <submittedName>
        <fullName evidence="2">Transcriptional regulator</fullName>
    </submittedName>
</protein>
<organism evidence="2 3">
    <name type="scientific">Winogradskya consettensis</name>
    <dbReference type="NCBI Taxonomy" id="113560"/>
    <lineage>
        <taxon>Bacteria</taxon>
        <taxon>Bacillati</taxon>
        <taxon>Actinomycetota</taxon>
        <taxon>Actinomycetes</taxon>
        <taxon>Micromonosporales</taxon>
        <taxon>Micromonosporaceae</taxon>
        <taxon>Winogradskya</taxon>
    </lineage>
</organism>
<dbReference type="PANTHER" id="PTHR35010:SF2">
    <property type="entry name" value="BLL4672 PROTEIN"/>
    <property type="match status" value="1"/>
</dbReference>
<gene>
    <name evidence="2" type="ORF">Aco04nite_22580</name>
</gene>
<dbReference type="SMART" id="SM00530">
    <property type="entry name" value="HTH_XRE"/>
    <property type="match status" value="1"/>
</dbReference>
<dbReference type="InterPro" id="IPR010982">
    <property type="entry name" value="Lambda_DNA-bd_dom_sf"/>
</dbReference>
<keyword evidence="3" id="KW-1185">Reference proteome</keyword>
<dbReference type="InterPro" id="IPR001387">
    <property type="entry name" value="Cro/C1-type_HTH"/>
</dbReference>
<dbReference type="Gene3D" id="1.10.260.40">
    <property type="entry name" value="lambda repressor-like DNA-binding domains"/>
    <property type="match status" value="1"/>
</dbReference>
<evidence type="ECO:0000259" key="1">
    <source>
        <dbReference type="PROSITE" id="PS50943"/>
    </source>
</evidence>
<dbReference type="AlphaFoldDB" id="A0A919SDX9"/>
<evidence type="ECO:0000313" key="2">
    <source>
        <dbReference type="EMBL" id="GIM70875.1"/>
    </source>
</evidence>
<evidence type="ECO:0000313" key="3">
    <source>
        <dbReference type="Proteomes" id="UP000680865"/>
    </source>
</evidence>
<dbReference type="Proteomes" id="UP000680865">
    <property type="component" value="Unassembled WGS sequence"/>
</dbReference>
<dbReference type="Gene3D" id="3.30.450.180">
    <property type="match status" value="1"/>
</dbReference>
<dbReference type="Pfam" id="PF13560">
    <property type="entry name" value="HTH_31"/>
    <property type="match status" value="1"/>
</dbReference>
<comment type="caution">
    <text evidence="2">The sequence shown here is derived from an EMBL/GenBank/DDBJ whole genome shotgun (WGS) entry which is preliminary data.</text>
</comment>
<dbReference type="RefSeq" id="WP_212997127.1">
    <property type="nucleotide sequence ID" value="NZ_BAAATW010000003.1"/>
</dbReference>
<dbReference type="PANTHER" id="PTHR35010">
    <property type="entry name" value="BLL4672 PROTEIN-RELATED"/>
    <property type="match status" value="1"/>
</dbReference>
<feature type="domain" description="HTH cro/C1-type" evidence="1">
    <location>
        <begin position="28"/>
        <end position="79"/>
    </location>
</feature>
<accession>A0A919SDX9</accession>
<name>A0A919SDX9_9ACTN</name>
<proteinExistence type="predicted"/>
<dbReference type="GO" id="GO:0003677">
    <property type="term" value="F:DNA binding"/>
    <property type="evidence" value="ECO:0007669"/>
    <property type="project" value="InterPro"/>
</dbReference>
<dbReference type="Pfam" id="PF17765">
    <property type="entry name" value="MLTR_LBD"/>
    <property type="match status" value="1"/>
</dbReference>
<reference evidence="2" key="1">
    <citation type="submission" date="2021-03" db="EMBL/GenBank/DDBJ databases">
        <title>Whole genome shotgun sequence of Actinoplanes consettensis NBRC 14913.</title>
        <authorList>
            <person name="Komaki H."/>
            <person name="Tamura T."/>
        </authorList>
    </citation>
    <scope>NUCLEOTIDE SEQUENCE</scope>
    <source>
        <strain evidence="2">NBRC 14913</strain>
    </source>
</reference>
<dbReference type="EMBL" id="BOQP01000008">
    <property type="protein sequence ID" value="GIM70875.1"/>
    <property type="molecule type" value="Genomic_DNA"/>
</dbReference>
<sequence>MNHLGDALRAWRDRLDPAVVGLPRLSQRRVAGLRRGELAQLAGISVEYVVRLEQGRAATPSAQVCSALARALQLSDDEQAHLLRLAGHAADPARIPRLVPASVHRIMEQLAASPVAVYDATWQLVHWNALFAATFGDPTRRGTEDRNALIAHFESGSARIRQTPEERDAFEQSLVSDLRATTSRYPDDPDVAAVVARLNRSPRFRELWALGSVEGHHGANKIALHPEVGEIPLDTSVLTTQGTNLRLVVHTPRPGTDARSKLDLLAAIGIQEMAARST</sequence>
<dbReference type="PROSITE" id="PS50943">
    <property type="entry name" value="HTH_CROC1"/>
    <property type="match status" value="1"/>
</dbReference>